<evidence type="ECO:0000259" key="6">
    <source>
        <dbReference type="Pfam" id="PF02782"/>
    </source>
</evidence>
<keyword evidence="8" id="KW-1185">Reference proteome</keyword>
<dbReference type="FunCoup" id="A0A482XHQ3">
    <property type="interactions" value="220"/>
</dbReference>
<dbReference type="STRING" id="195883.A0A482XHQ3"/>
<feature type="domain" description="Carbohydrate kinase FGGY N-terminal" evidence="5">
    <location>
        <begin position="5"/>
        <end position="263"/>
    </location>
</feature>
<protein>
    <recommendedName>
        <fullName evidence="4">FGGY carbohydrate kinase domain-containing protein</fullName>
    </recommendedName>
</protein>
<keyword evidence="3" id="KW-0418">Kinase</keyword>
<dbReference type="Pfam" id="PF00370">
    <property type="entry name" value="FGGY_N"/>
    <property type="match status" value="1"/>
</dbReference>
<dbReference type="InterPro" id="IPR043129">
    <property type="entry name" value="ATPase_NBD"/>
</dbReference>
<dbReference type="Gene3D" id="1.20.58.2240">
    <property type="match status" value="1"/>
</dbReference>
<keyword evidence="2" id="KW-0808">Transferase</keyword>
<dbReference type="PIRSF" id="PIRSF000538">
    <property type="entry name" value="GlpK"/>
    <property type="match status" value="1"/>
</dbReference>
<dbReference type="PANTHER" id="PTHR43435">
    <property type="entry name" value="RIBULOKINASE"/>
    <property type="match status" value="1"/>
</dbReference>
<gene>
    <name evidence="7" type="ORF">LSTR_LSTR010966</name>
</gene>
<dbReference type="FunFam" id="3.30.420.40:FF:000101">
    <property type="entry name" value="FGGY carbohydrate kinase domain-containing protein"/>
    <property type="match status" value="1"/>
</dbReference>
<dbReference type="GO" id="GO:0019321">
    <property type="term" value="P:pentose metabolic process"/>
    <property type="evidence" value="ECO:0007669"/>
    <property type="project" value="TreeGrafter"/>
</dbReference>
<dbReference type="SMR" id="A0A482XHQ3"/>
<dbReference type="GO" id="GO:0019150">
    <property type="term" value="F:D-ribulokinase activity"/>
    <property type="evidence" value="ECO:0007669"/>
    <property type="project" value="TreeGrafter"/>
</dbReference>
<reference evidence="7 8" key="1">
    <citation type="journal article" date="2017" name="Gigascience">
        <title>Genome sequence of the small brown planthopper, Laodelphax striatellus.</title>
        <authorList>
            <person name="Zhu J."/>
            <person name="Jiang F."/>
            <person name="Wang X."/>
            <person name="Yang P."/>
            <person name="Bao Y."/>
            <person name="Zhao W."/>
            <person name="Wang W."/>
            <person name="Lu H."/>
            <person name="Wang Q."/>
            <person name="Cui N."/>
            <person name="Li J."/>
            <person name="Chen X."/>
            <person name="Luo L."/>
            <person name="Yu J."/>
            <person name="Kang L."/>
            <person name="Cui F."/>
        </authorList>
    </citation>
    <scope>NUCLEOTIDE SEQUENCE [LARGE SCALE GENOMIC DNA]</scope>
    <source>
        <strain evidence="7">Lst14</strain>
    </source>
</reference>
<evidence type="ECO:0000259" key="5">
    <source>
        <dbReference type="Pfam" id="PF00370"/>
    </source>
</evidence>
<evidence type="ECO:0000313" key="7">
    <source>
        <dbReference type="EMBL" id="RZF45565.1"/>
    </source>
</evidence>
<dbReference type="PANTHER" id="PTHR43435:SF4">
    <property type="entry name" value="FGGY CARBOHYDRATE KINASE DOMAIN-CONTAINING PROTEIN"/>
    <property type="match status" value="1"/>
</dbReference>
<evidence type="ECO:0000256" key="3">
    <source>
        <dbReference type="ARBA" id="ARBA00022777"/>
    </source>
</evidence>
<dbReference type="OrthoDB" id="203824at2759"/>
<dbReference type="AlphaFoldDB" id="A0A482XHQ3"/>
<feature type="domain" description="Carbohydrate kinase FGGY C-terminal" evidence="6">
    <location>
        <begin position="289"/>
        <end position="508"/>
    </location>
</feature>
<dbReference type="NCBIfam" id="TIGR01315">
    <property type="entry name" value="5C_CHO_kinase"/>
    <property type="match status" value="1"/>
</dbReference>
<proteinExistence type="inferred from homology"/>
<dbReference type="Gene3D" id="3.30.420.40">
    <property type="match status" value="1"/>
</dbReference>
<dbReference type="GO" id="GO:0005737">
    <property type="term" value="C:cytoplasm"/>
    <property type="evidence" value="ECO:0007669"/>
    <property type="project" value="TreeGrafter"/>
</dbReference>
<dbReference type="InterPro" id="IPR006003">
    <property type="entry name" value="FGGY_RbtK-like"/>
</dbReference>
<name>A0A482XHQ3_LAOST</name>
<dbReference type="EMBL" id="QKKF02008759">
    <property type="protein sequence ID" value="RZF45565.1"/>
    <property type="molecule type" value="Genomic_DNA"/>
</dbReference>
<dbReference type="InterPro" id="IPR018485">
    <property type="entry name" value="FGGY_C"/>
</dbReference>
<dbReference type="InParanoid" id="A0A482XHQ3"/>
<dbReference type="Pfam" id="PF02782">
    <property type="entry name" value="FGGY_C"/>
    <property type="match status" value="1"/>
</dbReference>
<dbReference type="InterPro" id="IPR000577">
    <property type="entry name" value="Carb_kinase_FGGY"/>
</dbReference>
<organism evidence="7 8">
    <name type="scientific">Laodelphax striatellus</name>
    <name type="common">Small brown planthopper</name>
    <name type="synonym">Delphax striatella</name>
    <dbReference type="NCBI Taxonomy" id="195883"/>
    <lineage>
        <taxon>Eukaryota</taxon>
        <taxon>Metazoa</taxon>
        <taxon>Ecdysozoa</taxon>
        <taxon>Arthropoda</taxon>
        <taxon>Hexapoda</taxon>
        <taxon>Insecta</taxon>
        <taxon>Pterygota</taxon>
        <taxon>Neoptera</taxon>
        <taxon>Paraneoptera</taxon>
        <taxon>Hemiptera</taxon>
        <taxon>Auchenorrhyncha</taxon>
        <taxon>Fulgoroidea</taxon>
        <taxon>Delphacidae</taxon>
        <taxon>Criomorphinae</taxon>
        <taxon>Laodelphax</taxon>
    </lineage>
</organism>
<dbReference type="SUPFAM" id="SSF53067">
    <property type="entry name" value="Actin-like ATPase domain"/>
    <property type="match status" value="2"/>
</dbReference>
<evidence type="ECO:0000256" key="4">
    <source>
        <dbReference type="ARBA" id="ARBA00074355"/>
    </source>
</evidence>
<comment type="caution">
    <text evidence="7">The sequence shown here is derived from an EMBL/GenBank/DDBJ whole genome shotgun (WGS) entry which is preliminary data.</text>
</comment>
<dbReference type="Proteomes" id="UP000291343">
    <property type="component" value="Unassembled WGS sequence"/>
</dbReference>
<evidence type="ECO:0000256" key="1">
    <source>
        <dbReference type="ARBA" id="ARBA00009156"/>
    </source>
</evidence>
<dbReference type="InterPro" id="IPR018484">
    <property type="entry name" value="FGGY_N"/>
</dbReference>
<dbReference type="CDD" id="cd07782">
    <property type="entry name" value="ASKHA_NBD_FGGY_D-RBK"/>
    <property type="match status" value="1"/>
</dbReference>
<accession>A0A482XHQ3</accession>
<evidence type="ECO:0000313" key="8">
    <source>
        <dbReference type="Proteomes" id="UP000291343"/>
    </source>
</evidence>
<evidence type="ECO:0000256" key="2">
    <source>
        <dbReference type="ARBA" id="ARBA00022679"/>
    </source>
</evidence>
<sequence>MAASYVIGVDVGTGSVRAALVDCLNGQIERIAHAPIDTFNPATDLFHQSSSNIWQACSTVVKEVTGSVDKDSVKGIAFDATCSLVVLDRQGQPLSVSPHGDPEQNVILWLDHRASDEVNLINKTEHKLLSFVGGKMSVEMQLPKLLWLKNNLRENCWDKAGYFFDLADFLTWKATGSNTRSICTVTCKWAFDAVSNTWDKSFMETIGLDDLLKEDCTKIGSAMQPPGTACGQGLTEAAASDLGLSVGTCVATSIIDAHAGVLGMASATESHPAGGDSVAPVLSLESRLSLICGTSTCLMAVSERRVFVAGVWGPYPGSVLGLPAHTWLLEGGHSATGKLLDHIVATHPATSHIRHTIGANVHITDYLNELLNKLAESRKLESFEFLTTDLHVWPDFHGNRSPLADPTLRGMMSGLSLSTTEEDLALRYLAVIQSLAYSTKQIIASMESAGHTRIATVLACGGLAQNSLYVQVLANVLSSTGANSPCQLLVPVQQNAMLVGCAILAASATRYWPSVQHAMQAMAPVAKRVEPQANTYKYHSKKYKVFLQMVEDQKKYKSIMES</sequence>
<comment type="similarity">
    <text evidence="1">Belongs to the FGGY kinase family.</text>
</comment>